<evidence type="ECO:0000313" key="8">
    <source>
        <dbReference type="EMBL" id="KAF2844307.1"/>
    </source>
</evidence>
<dbReference type="PANTHER" id="PTHR47936:SF1">
    <property type="entry name" value="PENTATRICOPEPTIDE REPEAT-CONTAINING PROTEIN GUN1, CHLOROPLASTIC"/>
    <property type="match status" value="1"/>
</dbReference>
<evidence type="ECO:0000256" key="1">
    <source>
        <dbReference type="ARBA" id="ARBA00006192"/>
    </source>
</evidence>
<dbReference type="InterPro" id="IPR011990">
    <property type="entry name" value="TPR-like_helical_dom_sf"/>
</dbReference>
<protein>
    <recommendedName>
        <fullName evidence="7">Pentatricopeptide repeat-containing protein-mitochondrial domain-containing protein</fullName>
    </recommendedName>
</protein>
<comment type="subunit">
    <text evidence="4">Binds to mitochondrial small subunit 15S rRNA.</text>
</comment>
<feature type="compositionally biased region" description="Polar residues" evidence="6">
    <location>
        <begin position="42"/>
        <end position="53"/>
    </location>
</feature>
<evidence type="ECO:0000313" key="9">
    <source>
        <dbReference type="Proteomes" id="UP000799423"/>
    </source>
</evidence>
<evidence type="ECO:0000256" key="4">
    <source>
        <dbReference type="ARBA" id="ARBA00044511"/>
    </source>
</evidence>
<dbReference type="PANTHER" id="PTHR47936">
    <property type="entry name" value="PPR_LONG DOMAIN-CONTAINING PROTEIN"/>
    <property type="match status" value="1"/>
</dbReference>
<gene>
    <name evidence="8" type="ORF">T440DRAFT_473503</name>
</gene>
<evidence type="ECO:0000256" key="3">
    <source>
        <dbReference type="ARBA" id="ARBA00044493"/>
    </source>
</evidence>
<dbReference type="EMBL" id="MU006390">
    <property type="protein sequence ID" value="KAF2844307.1"/>
    <property type="molecule type" value="Genomic_DNA"/>
</dbReference>
<name>A0A6A7APQ3_9PLEO</name>
<feature type="region of interest" description="Disordered" evidence="6">
    <location>
        <begin position="34"/>
        <end position="53"/>
    </location>
</feature>
<dbReference type="Gene3D" id="1.25.40.10">
    <property type="entry name" value="Tetratricopeptide repeat domain"/>
    <property type="match status" value="2"/>
</dbReference>
<organism evidence="8 9">
    <name type="scientific">Plenodomus tracheiphilus IPT5</name>
    <dbReference type="NCBI Taxonomy" id="1408161"/>
    <lineage>
        <taxon>Eukaryota</taxon>
        <taxon>Fungi</taxon>
        <taxon>Dikarya</taxon>
        <taxon>Ascomycota</taxon>
        <taxon>Pezizomycotina</taxon>
        <taxon>Dothideomycetes</taxon>
        <taxon>Pleosporomycetidae</taxon>
        <taxon>Pleosporales</taxon>
        <taxon>Pleosporineae</taxon>
        <taxon>Leptosphaeriaceae</taxon>
        <taxon>Plenodomus</taxon>
    </lineage>
</organism>
<feature type="domain" description="Pentatricopeptide repeat-containing protein-mitochondrial" evidence="7">
    <location>
        <begin position="346"/>
        <end position="480"/>
    </location>
</feature>
<sequence>MPPHPFVNDGLWRCLCPGFPPNATPWALFRAGAPRSLHQRPNRGTTTSIQRRQLQSRAYNTNAPFTPNESFNLQNPPKETQPQSDPTFNHRATPSSNRNVLDHASLVHLPTYTLYEKVRAEGAKGNFEGVLDICRVLINDKGETRNIAMYTAVLHSFVSSTNGTAGKLRKVLDEMGFWDVPDAFSEGQLMIELDARACECALEVLAVHPDYLLREEILEYMKTRWFTLSDRGRNFVVAGMLRERHFELALNTLEDMVKNKARVENWLFIKAMWMLLEFEEVEEAFYVLSLKEASHSAVAQDVDGVKLSQALWGSLLDAAAQKQLHEPVNKVWMTQVQPGYLKPGTGACLSVLMVAALHGDIKLATDVFRVLIERDTNLTSHHYELLISTYLKADDMTSALSVILIMVENNFKVDDGTCRPLFMYLSAEKPGEESRPMQAFKILQSSEAAGRKIPTDAVNACIQASVSLKRVEEALEIYKALHTVSEAGPNTRTFNNLFRGCVATKRKELAMFLANEMIELGLKPDRITYDRLILVCLESDDLEDAILYYEELTKFGTASRSKNNRPRRSTWELLITKCVQRRDERAVALLEAYKQNVEEPRTDVERAVMAKFRVEGWEAAGEDEASRRAEAVGAVGA</sequence>
<evidence type="ECO:0000256" key="5">
    <source>
        <dbReference type="PROSITE-ProRule" id="PRU00708"/>
    </source>
</evidence>
<dbReference type="Proteomes" id="UP000799423">
    <property type="component" value="Unassembled WGS sequence"/>
</dbReference>
<dbReference type="Pfam" id="PF23276">
    <property type="entry name" value="TPR_24"/>
    <property type="match status" value="1"/>
</dbReference>
<proteinExistence type="inferred from homology"/>
<accession>A0A6A7APQ3</accession>
<comment type="function">
    <text evidence="3">Regulates mitochondrial small subunit maturation by controlling 15S rRNA 5'-end processing. Localizes to the 5' precursor of the 15S rRNA in a position that is subsequently occupied by mS47 in the mature yeast mtSSU. Uses structure and sequence-specific RNA recognition, binding to a single-stranded region of the precursor and specifically recognizing bases -6 to -1. The exchange of Ccm1 for mS47 is coupled to the irreversible removal of precursor rRNA that is accompanied by conformational changes of the mitoribosomal proteins uS5m and mS26. These conformational changes signal completion of 5'-end rRNA processing through protection of the mature 5'-end of the 15S rRNA and stabilization of mS47. The removal of the 5' precursor together with the dissociation of Ccm1 may be catalyzed by the 5'-3' exoribonuclease Pet127. Involved in the specific removal of group I introns in mitochondrial encoded transcripts.</text>
</comment>
<dbReference type="AlphaFoldDB" id="A0A6A7APQ3"/>
<dbReference type="OrthoDB" id="747253at2759"/>
<reference evidence="8" key="1">
    <citation type="submission" date="2020-01" db="EMBL/GenBank/DDBJ databases">
        <authorList>
            <consortium name="DOE Joint Genome Institute"/>
            <person name="Haridas S."/>
            <person name="Albert R."/>
            <person name="Binder M."/>
            <person name="Bloem J."/>
            <person name="Labutti K."/>
            <person name="Salamov A."/>
            <person name="Andreopoulos B."/>
            <person name="Baker S.E."/>
            <person name="Barry K."/>
            <person name="Bills G."/>
            <person name="Bluhm B.H."/>
            <person name="Cannon C."/>
            <person name="Castanera R."/>
            <person name="Culley D.E."/>
            <person name="Daum C."/>
            <person name="Ezra D."/>
            <person name="Gonzalez J.B."/>
            <person name="Henrissat B."/>
            <person name="Kuo A."/>
            <person name="Liang C."/>
            <person name="Lipzen A."/>
            <person name="Lutzoni F."/>
            <person name="Magnuson J."/>
            <person name="Mondo S."/>
            <person name="Nolan M."/>
            <person name="Ohm R."/>
            <person name="Pangilinan J."/>
            <person name="Park H.-J."/>
            <person name="Ramirez L."/>
            <person name="Alfaro M."/>
            <person name="Sun H."/>
            <person name="Tritt A."/>
            <person name="Yoshinaga Y."/>
            <person name="Zwiers L.-H."/>
            <person name="Turgeon B.G."/>
            <person name="Goodwin S.B."/>
            <person name="Spatafora J.W."/>
            <person name="Crous P.W."/>
            <person name="Grigoriev I.V."/>
        </authorList>
    </citation>
    <scope>NUCLEOTIDE SEQUENCE</scope>
    <source>
        <strain evidence="8">IPT5</strain>
    </source>
</reference>
<evidence type="ECO:0000256" key="6">
    <source>
        <dbReference type="SAM" id="MobiDB-lite"/>
    </source>
</evidence>
<dbReference type="InterPro" id="IPR057027">
    <property type="entry name" value="TPR_mt"/>
</dbReference>
<comment type="similarity">
    <text evidence="1">Belongs to the CCM1 family.</text>
</comment>
<dbReference type="PROSITE" id="PS51375">
    <property type="entry name" value="PPR"/>
    <property type="match status" value="1"/>
</dbReference>
<feature type="repeat" description="PPR" evidence="5">
    <location>
        <begin position="490"/>
        <end position="524"/>
    </location>
</feature>
<keyword evidence="9" id="KW-1185">Reference proteome</keyword>
<evidence type="ECO:0000256" key="2">
    <source>
        <dbReference type="ARBA" id="ARBA00022737"/>
    </source>
</evidence>
<dbReference type="InterPro" id="IPR002885">
    <property type="entry name" value="PPR_rpt"/>
</dbReference>
<keyword evidence="2" id="KW-0677">Repeat</keyword>
<feature type="region of interest" description="Disordered" evidence="6">
    <location>
        <begin position="61"/>
        <end position="99"/>
    </location>
</feature>
<evidence type="ECO:0000259" key="7">
    <source>
        <dbReference type="Pfam" id="PF23276"/>
    </source>
</evidence>
<dbReference type="Pfam" id="PF13812">
    <property type="entry name" value="PPR_3"/>
    <property type="match status" value="1"/>
</dbReference>